<dbReference type="InterPro" id="IPR009003">
    <property type="entry name" value="Peptidase_S1_PA"/>
</dbReference>
<evidence type="ECO:0000256" key="1">
    <source>
        <dbReference type="ARBA" id="ARBA00001772"/>
    </source>
</evidence>
<evidence type="ECO:0000256" key="4">
    <source>
        <dbReference type="ARBA" id="ARBA00013035"/>
    </source>
</evidence>
<keyword evidence="9" id="KW-0720">Serine protease</keyword>
<dbReference type="InterPro" id="IPR001940">
    <property type="entry name" value="Peptidase_S1C"/>
</dbReference>
<comment type="caution">
    <text evidence="13">The sequence shown here is derived from an EMBL/GenBank/DDBJ whole genome shotgun (WGS) entry which is preliminary data.</text>
</comment>
<evidence type="ECO:0000256" key="9">
    <source>
        <dbReference type="ARBA" id="ARBA00022825"/>
    </source>
</evidence>
<reference evidence="13 14" key="1">
    <citation type="journal article" date="2024" name="Chem. Sci.">
        <title>Discovery of megapolipeptins by genome mining of a Burkholderiales bacteria collection.</title>
        <authorList>
            <person name="Paulo B.S."/>
            <person name="Recchia M.J.J."/>
            <person name="Lee S."/>
            <person name="Fergusson C.H."/>
            <person name="Romanowski S.B."/>
            <person name="Hernandez A."/>
            <person name="Krull N."/>
            <person name="Liu D.Y."/>
            <person name="Cavanagh H."/>
            <person name="Bos A."/>
            <person name="Gray C.A."/>
            <person name="Murphy B.T."/>
            <person name="Linington R.G."/>
            <person name="Eustaquio A.S."/>
        </authorList>
    </citation>
    <scope>NUCLEOTIDE SEQUENCE [LARGE SCALE GENOMIC DNA]</scope>
    <source>
        <strain evidence="13 14">RL17-335-BIF-A</strain>
    </source>
</reference>
<keyword evidence="14" id="KW-1185">Reference proteome</keyword>
<evidence type="ECO:0000256" key="6">
    <source>
        <dbReference type="ARBA" id="ARBA00022670"/>
    </source>
</evidence>
<evidence type="ECO:0000256" key="2">
    <source>
        <dbReference type="ARBA" id="ARBA00004418"/>
    </source>
</evidence>
<dbReference type="PANTHER" id="PTHR22939:SF130">
    <property type="entry name" value="PERIPLASMIC SERINE ENDOPROTEASE DEGP-LIKE-RELATED"/>
    <property type="match status" value="1"/>
</dbReference>
<keyword evidence="10" id="KW-0346">Stress response</keyword>
<evidence type="ECO:0000256" key="10">
    <source>
        <dbReference type="ARBA" id="ARBA00023016"/>
    </source>
</evidence>
<dbReference type="PRINTS" id="PR00834">
    <property type="entry name" value="PROTEASES2C"/>
</dbReference>
<dbReference type="Gene3D" id="2.40.10.120">
    <property type="match status" value="1"/>
</dbReference>
<comment type="subcellular location">
    <subcellularLocation>
        <location evidence="2">Periplasm</location>
    </subcellularLocation>
</comment>
<accession>A0ABW9DH95</accession>
<feature type="domain" description="PDZ" evidence="12">
    <location>
        <begin position="384"/>
        <end position="473"/>
    </location>
</feature>
<dbReference type="SUPFAM" id="SSF50494">
    <property type="entry name" value="Trypsin-like serine proteases"/>
    <property type="match status" value="1"/>
</dbReference>
<evidence type="ECO:0000313" key="14">
    <source>
        <dbReference type="Proteomes" id="UP001629367"/>
    </source>
</evidence>
<keyword evidence="8" id="KW-0378">Hydrolase</keyword>
<protein>
    <recommendedName>
        <fullName evidence="5">Probable periplasmic serine endoprotease DegP-like</fullName>
        <ecNumber evidence="4">3.4.21.107</ecNumber>
    </recommendedName>
    <alternativeName>
        <fullName evidence="11">Protease Do</fullName>
    </alternativeName>
</protein>
<dbReference type="Pfam" id="PF13180">
    <property type="entry name" value="PDZ_2"/>
    <property type="match status" value="1"/>
</dbReference>
<dbReference type="CDD" id="cd10839">
    <property type="entry name" value="cpPDZ1_DegP-like"/>
    <property type="match status" value="1"/>
</dbReference>
<dbReference type="InterPro" id="IPR036034">
    <property type="entry name" value="PDZ_sf"/>
</dbReference>
<evidence type="ECO:0000256" key="5">
    <source>
        <dbReference type="ARBA" id="ARBA00013958"/>
    </source>
</evidence>
<feature type="domain" description="PDZ" evidence="12">
    <location>
        <begin position="284"/>
        <end position="370"/>
    </location>
</feature>
<evidence type="ECO:0000256" key="8">
    <source>
        <dbReference type="ARBA" id="ARBA00022801"/>
    </source>
</evidence>
<dbReference type="SUPFAM" id="SSF50156">
    <property type="entry name" value="PDZ domain-like"/>
    <property type="match status" value="2"/>
</dbReference>
<evidence type="ECO:0000256" key="3">
    <source>
        <dbReference type="ARBA" id="ARBA00010541"/>
    </source>
</evidence>
<dbReference type="Proteomes" id="UP001629367">
    <property type="component" value="Unassembled WGS sequence"/>
</dbReference>
<dbReference type="Pfam" id="PF17820">
    <property type="entry name" value="PDZ_6"/>
    <property type="match status" value="1"/>
</dbReference>
<evidence type="ECO:0000313" key="13">
    <source>
        <dbReference type="EMBL" id="MFM0597192.1"/>
    </source>
</evidence>
<dbReference type="EMBL" id="JAQQBZ010000029">
    <property type="protein sequence ID" value="MFM0597192.1"/>
    <property type="molecule type" value="Genomic_DNA"/>
</dbReference>
<dbReference type="EC" id="3.4.21.107" evidence="4"/>
<sequence length="483" mass="50446">MKAGNLLRALIAACLVAVLSVGCMGRPTLSSSVPGAKVSENASTTQHLASTGIVTDFAEVARQSGPAVVNISAAQGTHVANVTPLWPPAANEHDPFVQFFRQFSPNQSSRGALPTGTLGSGFIISPDGYILTDARVVAGAAQIRVKLTDRREFKASVVGIDAPSNVALLKIGAHNLPTVKIGTPSDAKVGQWVVSIGSPYGFENSVTSGIISNKARLVPDETYVPLIQTDLTLNAGDSGGPLFDLNGEVIGIEAPVHRTFEGLSFAIPIDVAMRIERQLQFHGKVEHGRLGVTIQEVTAPLARSFGMANPVGALISSTDKHGPSAKAGLRAGDVILQLNDITITDLTQLPMAVADLRPGSTVRVEFWRDQRIHDASVVLGRMQGVSLASDTSAQTTVRTFGLTVRSLTSEEQHQAGATGVRVEQSVGPAALAGIEPGDIISRVDSAPVSNAAQLRQRLSNAGGSVALLVQRGGRPIFVAIDLG</sequence>
<comment type="similarity">
    <text evidence="3">Belongs to the peptidase S1C family.</text>
</comment>
<evidence type="ECO:0000259" key="12">
    <source>
        <dbReference type="PROSITE" id="PS50106"/>
    </source>
</evidence>
<keyword evidence="6" id="KW-0645">Protease</keyword>
<dbReference type="Pfam" id="PF13365">
    <property type="entry name" value="Trypsin_2"/>
    <property type="match status" value="1"/>
</dbReference>
<dbReference type="PROSITE" id="PS50106">
    <property type="entry name" value="PDZ"/>
    <property type="match status" value="2"/>
</dbReference>
<dbReference type="RefSeq" id="WP_408217734.1">
    <property type="nucleotide sequence ID" value="NZ_JAQQBZ010000029.1"/>
</dbReference>
<dbReference type="PANTHER" id="PTHR22939">
    <property type="entry name" value="SERINE PROTEASE FAMILY S1C HTRA-RELATED"/>
    <property type="match status" value="1"/>
</dbReference>
<evidence type="ECO:0000256" key="7">
    <source>
        <dbReference type="ARBA" id="ARBA00022764"/>
    </source>
</evidence>
<keyword evidence="7" id="KW-0574">Periplasm</keyword>
<organism evidence="13 14">
    <name type="scientific">Paraburkholderia dilworthii</name>
    <dbReference type="NCBI Taxonomy" id="948106"/>
    <lineage>
        <taxon>Bacteria</taxon>
        <taxon>Pseudomonadati</taxon>
        <taxon>Pseudomonadota</taxon>
        <taxon>Betaproteobacteria</taxon>
        <taxon>Burkholderiales</taxon>
        <taxon>Burkholderiaceae</taxon>
        <taxon>Paraburkholderia</taxon>
    </lineage>
</organism>
<comment type="catalytic activity">
    <reaction evidence="1">
        <text>Acts on substrates that are at least partially unfolded. The cleavage site P1 residue is normally between a pair of hydrophobic residues, such as Val-|-Val.</text>
        <dbReference type="EC" id="3.4.21.107"/>
    </reaction>
</comment>
<dbReference type="SMART" id="SM00228">
    <property type="entry name" value="PDZ"/>
    <property type="match status" value="2"/>
</dbReference>
<dbReference type="PROSITE" id="PS51257">
    <property type="entry name" value="PROKAR_LIPOPROTEIN"/>
    <property type="match status" value="1"/>
</dbReference>
<evidence type="ECO:0000256" key="11">
    <source>
        <dbReference type="ARBA" id="ARBA00032850"/>
    </source>
</evidence>
<dbReference type="Gene3D" id="2.30.42.10">
    <property type="match status" value="2"/>
</dbReference>
<gene>
    <name evidence="13" type="ORF">PQQ68_29590</name>
</gene>
<name>A0ABW9DH95_9BURK</name>
<proteinExistence type="inferred from homology"/>
<dbReference type="InterPro" id="IPR001478">
    <property type="entry name" value="PDZ"/>
</dbReference>
<dbReference type="InterPro" id="IPR041489">
    <property type="entry name" value="PDZ_6"/>
</dbReference>